<evidence type="ECO:0000256" key="1">
    <source>
        <dbReference type="SAM" id="MobiDB-lite"/>
    </source>
</evidence>
<comment type="caution">
    <text evidence="2">The sequence shown here is derived from an EMBL/GenBank/DDBJ whole genome shotgun (WGS) entry which is preliminary data.</text>
</comment>
<sequence>MPKKQLRKAHENSPEKWPAQQATNKAAQPNSKQWRQPNASPEEYQTAQQRGESQPSNPQDPAQIETKTGSATNYKKIAGQKNLGQQLEAEFAGKPLTKAEKQGESLTNSNYKHM</sequence>
<organism evidence="2 3">
    <name type="scientific">Olea europaea subsp. europaea</name>
    <dbReference type="NCBI Taxonomy" id="158383"/>
    <lineage>
        <taxon>Eukaryota</taxon>
        <taxon>Viridiplantae</taxon>
        <taxon>Streptophyta</taxon>
        <taxon>Embryophyta</taxon>
        <taxon>Tracheophyta</taxon>
        <taxon>Spermatophyta</taxon>
        <taxon>Magnoliopsida</taxon>
        <taxon>eudicotyledons</taxon>
        <taxon>Gunneridae</taxon>
        <taxon>Pentapetalae</taxon>
        <taxon>asterids</taxon>
        <taxon>lamiids</taxon>
        <taxon>Lamiales</taxon>
        <taxon>Oleaceae</taxon>
        <taxon>Oleeae</taxon>
        <taxon>Olea</taxon>
    </lineage>
</organism>
<dbReference type="EMBL" id="CACTIH010007386">
    <property type="protein sequence ID" value="CAA3011952.1"/>
    <property type="molecule type" value="Genomic_DNA"/>
</dbReference>
<protein>
    <submittedName>
        <fullName evidence="2">Uncharacterized protein</fullName>
    </submittedName>
</protein>
<evidence type="ECO:0000313" key="3">
    <source>
        <dbReference type="Proteomes" id="UP000594638"/>
    </source>
</evidence>
<evidence type="ECO:0000313" key="2">
    <source>
        <dbReference type="EMBL" id="CAA3011952.1"/>
    </source>
</evidence>
<name>A0A8S0U578_OLEEU</name>
<proteinExistence type="predicted"/>
<reference evidence="2 3" key="1">
    <citation type="submission" date="2019-12" db="EMBL/GenBank/DDBJ databases">
        <authorList>
            <person name="Alioto T."/>
            <person name="Alioto T."/>
            <person name="Gomez Garrido J."/>
        </authorList>
    </citation>
    <scope>NUCLEOTIDE SEQUENCE [LARGE SCALE GENOMIC DNA]</scope>
</reference>
<dbReference type="Gramene" id="OE9A006913T1">
    <property type="protein sequence ID" value="OE9A006913C1"/>
    <property type="gene ID" value="OE9A006913"/>
</dbReference>
<gene>
    <name evidence="2" type="ORF">OLEA9_A006913</name>
</gene>
<keyword evidence="3" id="KW-1185">Reference proteome</keyword>
<feature type="region of interest" description="Disordered" evidence="1">
    <location>
        <begin position="1"/>
        <end position="114"/>
    </location>
</feature>
<dbReference type="AlphaFoldDB" id="A0A8S0U578"/>
<feature type="compositionally biased region" description="Polar residues" evidence="1">
    <location>
        <begin position="20"/>
        <end position="73"/>
    </location>
</feature>
<accession>A0A8S0U578</accession>
<dbReference type="Proteomes" id="UP000594638">
    <property type="component" value="Unassembled WGS sequence"/>
</dbReference>
<feature type="compositionally biased region" description="Polar residues" evidence="1">
    <location>
        <begin position="104"/>
        <end position="114"/>
    </location>
</feature>